<protein>
    <submittedName>
        <fullName evidence="2">tRNA (Adenosine(37)-N6)-threonylcarbamoyltransferase complex dimerization subunit type 1 TsaB</fullName>
    </submittedName>
</protein>
<keyword evidence="3" id="KW-1185">Reference proteome</keyword>
<name>A0ABQ5PUG1_9BACT</name>
<evidence type="ECO:0000259" key="1">
    <source>
        <dbReference type="Pfam" id="PF00814"/>
    </source>
</evidence>
<dbReference type="RefSeq" id="WP_285606028.1">
    <property type="nucleotide sequence ID" value="NZ_BSDC01000001.1"/>
</dbReference>
<dbReference type="InterPro" id="IPR000905">
    <property type="entry name" value="Gcp-like_dom"/>
</dbReference>
<organism evidence="2 3">
    <name type="scientific">Geothrix edaphica</name>
    <dbReference type="NCBI Taxonomy" id="2927976"/>
    <lineage>
        <taxon>Bacteria</taxon>
        <taxon>Pseudomonadati</taxon>
        <taxon>Acidobacteriota</taxon>
        <taxon>Holophagae</taxon>
        <taxon>Holophagales</taxon>
        <taxon>Holophagaceae</taxon>
        <taxon>Geothrix</taxon>
    </lineage>
</organism>
<dbReference type="Proteomes" id="UP001165044">
    <property type="component" value="Unassembled WGS sequence"/>
</dbReference>
<feature type="domain" description="Gcp-like" evidence="1">
    <location>
        <begin position="32"/>
        <end position="125"/>
    </location>
</feature>
<comment type="caution">
    <text evidence="2">The sequence shown here is derived from an EMBL/GenBank/DDBJ whole genome shotgun (WGS) entry which is preliminary data.</text>
</comment>
<reference evidence="2" key="1">
    <citation type="journal article" date="2023" name="Antonie Van Leeuwenhoek">
        <title>Mesoterricola silvestris gen. nov., sp. nov., Mesoterricola sediminis sp. nov., Geothrix oryzae sp. nov., Geothrix edaphica sp. nov., Geothrix rubra sp. nov., and Geothrix limicola sp. nov., six novel members of Acidobacteriota isolated from soils.</title>
        <authorList>
            <person name="Itoh H."/>
            <person name="Sugisawa Y."/>
            <person name="Mise K."/>
            <person name="Xu Z."/>
            <person name="Kuniyasu M."/>
            <person name="Ushijima N."/>
            <person name="Kawano K."/>
            <person name="Kobayashi E."/>
            <person name="Shiratori Y."/>
            <person name="Masuda Y."/>
            <person name="Senoo K."/>
        </authorList>
    </citation>
    <scope>NUCLEOTIDE SEQUENCE</scope>
    <source>
        <strain evidence="2">Red802</strain>
    </source>
</reference>
<dbReference type="EMBL" id="BSDC01000001">
    <property type="protein sequence ID" value="GLH65938.1"/>
    <property type="molecule type" value="Genomic_DNA"/>
</dbReference>
<dbReference type="InterPro" id="IPR022496">
    <property type="entry name" value="T6A_TsaB"/>
</dbReference>
<dbReference type="InterPro" id="IPR043129">
    <property type="entry name" value="ATPase_NBD"/>
</dbReference>
<accession>A0ABQ5PUG1</accession>
<sequence length="233" mass="24835">MLLALDTTTEILHLALIRGERAWARRVLSGVGRGHSERLIPTLDELMAEAGARPADLTGVAACLGPGGFTSLRIGVATAEGFGLTGLPTWGFSAFALRAEALRRTGVAGPFWILLDGQRSEAFHQRWTDDGPTEPAAKHPLATLPERVGAEPWWAPEAFAPKVEALLPAAQRIPLADEGEATLAGLATLARRVSQGPPEAPLVPFYLRETDAEVNFPHAAAHLPEALRKGVAR</sequence>
<gene>
    <name evidence="2" type="ORF">GETHED_03020</name>
</gene>
<dbReference type="Pfam" id="PF00814">
    <property type="entry name" value="TsaD"/>
    <property type="match status" value="1"/>
</dbReference>
<evidence type="ECO:0000313" key="3">
    <source>
        <dbReference type="Proteomes" id="UP001165044"/>
    </source>
</evidence>
<proteinExistence type="predicted"/>
<dbReference type="NCBIfam" id="TIGR03725">
    <property type="entry name" value="T6A_YeaZ"/>
    <property type="match status" value="1"/>
</dbReference>
<dbReference type="Gene3D" id="3.30.420.40">
    <property type="match status" value="1"/>
</dbReference>
<evidence type="ECO:0000313" key="2">
    <source>
        <dbReference type="EMBL" id="GLH65938.1"/>
    </source>
</evidence>
<dbReference type="SUPFAM" id="SSF53067">
    <property type="entry name" value="Actin-like ATPase domain"/>
    <property type="match status" value="1"/>
</dbReference>